<proteinExistence type="predicted"/>
<protein>
    <recommendedName>
        <fullName evidence="2">Domain of unknown function DB domain-containing protein</fullName>
    </recommendedName>
</protein>
<keyword evidence="3" id="KW-1185">Reference proteome</keyword>
<evidence type="ECO:0000313" key="4">
    <source>
        <dbReference type="WBParaSite" id="PgB01_g236_t02"/>
    </source>
</evidence>
<accession>A0A914ZDH1</accession>
<dbReference type="AlphaFoldDB" id="A0A914ZDH1"/>
<reference evidence="4" key="1">
    <citation type="submission" date="2022-11" db="UniProtKB">
        <authorList>
            <consortium name="WormBaseParasite"/>
        </authorList>
    </citation>
    <scope>IDENTIFICATION</scope>
</reference>
<evidence type="ECO:0000313" key="3">
    <source>
        <dbReference type="Proteomes" id="UP000887569"/>
    </source>
</evidence>
<dbReference type="PANTHER" id="PTHR21679:SF5">
    <property type="entry name" value="DOMAIN OF UNKNOWN FUNCTION DB DOMAIN-CONTAINING PROTEIN"/>
    <property type="match status" value="1"/>
</dbReference>
<sequence length="499" mass="54080">KQQGSLHDGRILMRSQLCIFSLIVFIDAETPFSKAIFECDRMPISLCCTSRLRENCLAHCSTIHCVGDSFYKQVINRQLSRVETQSRAVSIPPESPPDIPGDFDLNVDYTVDELSSDSDSGPVDLAIFRNGKHDGETFHSRSGSLFPSGPPLAQTPFPTLTPLIAITDTGESSGAIARSITSSPFMVDRTTDLENEKFDRSDKLTAELVDGSSSLEVLVPWSNIDYDTDSRSILVSPNLPSIPPHSFIASSSNSNSNGMKSSAASEKRLWSIKLTPHLGLTDFNGNLEKLSSWRKVDAKSTNLEENVTLGRGIGSVIDAFFGGSKRRIRPDNSNRNIAPLSRVITSTSQPLQASSTTKRTISTSSLAKITAKCGIAPEFLPCVPTSIANANMVECCRAKLLPVGCQNLCRYDVTQNEIKAALDASQCGILHVAPIVECASGGHDNIDCCRYKQVAQKSGPQCEVFCRAGDGIKGLGLQHLICNTVMNDLIMCHHAGLRL</sequence>
<keyword evidence="1" id="KW-0732">Signal</keyword>
<dbReference type="Pfam" id="PF01682">
    <property type="entry name" value="DB"/>
    <property type="match status" value="1"/>
</dbReference>
<evidence type="ECO:0000256" key="1">
    <source>
        <dbReference type="SAM" id="SignalP"/>
    </source>
</evidence>
<dbReference type="WBParaSite" id="PgB01_g236_t02">
    <property type="protein sequence ID" value="PgB01_g236_t02"/>
    <property type="gene ID" value="PgB01_g236"/>
</dbReference>
<name>A0A914ZDH1_PARUN</name>
<feature type="signal peptide" evidence="1">
    <location>
        <begin position="1"/>
        <end position="28"/>
    </location>
</feature>
<dbReference type="Proteomes" id="UP000887569">
    <property type="component" value="Unplaced"/>
</dbReference>
<dbReference type="PANTHER" id="PTHR21679">
    <property type="entry name" value="DOMAIN OF UNKNOWN FUNCTION DB DOMAIN-CONTAINING PROTEIN-RELATED"/>
    <property type="match status" value="1"/>
</dbReference>
<dbReference type="InterPro" id="IPR002602">
    <property type="entry name" value="DB"/>
</dbReference>
<evidence type="ECO:0000259" key="2">
    <source>
        <dbReference type="Pfam" id="PF01682"/>
    </source>
</evidence>
<feature type="domain" description="Domain of unknown function DB" evidence="2">
    <location>
        <begin position="395"/>
        <end position="493"/>
    </location>
</feature>
<organism evidence="3 4">
    <name type="scientific">Parascaris univalens</name>
    <name type="common">Nematode worm</name>
    <dbReference type="NCBI Taxonomy" id="6257"/>
    <lineage>
        <taxon>Eukaryota</taxon>
        <taxon>Metazoa</taxon>
        <taxon>Ecdysozoa</taxon>
        <taxon>Nematoda</taxon>
        <taxon>Chromadorea</taxon>
        <taxon>Rhabditida</taxon>
        <taxon>Spirurina</taxon>
        <taxon>Ascaridomorpha</taxon>
        <taxon>Ascaridoidea</taxon>
        <taxon>Ascarididae</taxon>
        <taxon>Parascaris</taxon>
    </lineage>
</organism>
<feature type="chain" id="PRO_5037388448" description="Domain of unknown function DB domain-containing protein" evidence="1">
    <location>
        <begin position="29"/>
        <end position="499"/>
    </location>
</feature>